<name>A0ABS3WX66_9ACTN</name>
<dbReference type="RefSeq" id="WP_209266525.1">
    <property type="nucleotide sequence ID" value="NZ_JAFFZN010000018.1"/>
</dbReference>
<reference evidence="2 3" key="1">
    <citation type="submission" date="2021-02" db="EMBL/GenBank/DDBJ databases">
        <title>Streptomyces spirodelae sp. nov., isolated from duckweed.</title>
        <authorList>
            <person name="Saimee Y."/>
            <person name="Duangmal K."/>
        </authorList>
    </citation>
    <scope>NUCLEOTIDE SEQUENCE [LARGE SCALE GENOMIC DNA]</scope>
    <source>
        <strain evidence="2 3">DW4-2</strain>
    </source>
</reference>
<dbReference type="EMBL" id="JAFFZN010000018">
    <property type="protein sequence ID" value="MBO8187725.1"/>
    <property type="molecule type" value="Genomic_DNA"/>
</dbReference>
<feature type="region of interest" description="Disordered" evidence="1">
    <location>
        <begin position="12"/>
        <end position="67"/>
    </location>
</feature>
<feature type="compositionally biased region" description="Low complexity" evidence="1">
    <location>
        <begin position="48"/>
        <end position="61"/>
    </location>
</feature>
<evidence type="ECO:0000256" key="1">
    <source>
        <dbReference type="SAM" id="MobiDB-lite"/>
    </source>
</evidence>
<organism evidence="2 3">
    <name type="scientific">Streptomyces spirodelae</name>
    <dbReference type="NCBI Taxonomy" id="2812904"/>
    <lineage>
        <taxon>Bacteria</taxon>
        <taxon>Bacillati</taxon>
        <taxon>Actinomycetota</taxon>
        <taxon>Actinomycetes</taxon>
        <taxon>Kitasatosporales</taxon>
        <taxon>Streptomycetaceae</taxon>
        <taxon>Streptomyces</taxon>
    </lineage>
</organism>
<gene>
    <name evidence="2" type="ORF">JW592_19990</name>
</gene>
<accession>A0ABS3WX66</accession>
<feature type="compositionally biased region" description="Gly residues" evidence="1">
    <location>
        <begin position="15"/>
        <end position="25"/>
    </location>
</feature>
<keyword evidence="3" id="KW-1185">Reference proteome</keyword>
<sequence length="67" mass="6398">MTDPEHYALAARAVGGDGSAPGGSSGPQPEPGPVAAHTATGPDGAGTPAPSRPGRPCGPGSVTPRER</sequence>
<evidence type="ECO:0000313" key="2">
    <source>
        <dbReference type="EMBL" id="MBO8187725.1"/>
    </source>
</evidence>
<evidence type="ECO:0000313" key="3">
    <source>
        <dbReference type="Proteomes" id="UP001518976"/>
    </source>
</evidence>
<dbReference type="Proteomes" id="UP001518976">
    <property type="component" value="Unassembled WGS sequence"/>
</dbReference>
<proteinExistence type="predicted"/>
<protein>
    <submittedName>
        <fullName evidence="2">Uncharacterized protein</fullName>
    </submittedName>
</protein>
<comment type="caution">
    <text evidence="2">The sequence shown here is derived from an EMBL/GenBank/DDBJ whole genome shotgun (WGS) entry which is preliminary data.</text>
</comment>